<dbReference type="RefSeq" id="WP_220194850.1">
    <property type="nucleotide sequence ID" value="NZ_BNJF01000001.1"/>
</dbReference>
<dbReference type="PANTHER" id="PTHR43391">
    <property type="entry name" value="RETINOL DEHYDROGENASE-RELATED"/>
    <property type="match status" value="1"/>
</dbReference>
<dbReference type="NCBIfam" id="NF005489">
    <property type="entry name" value="PRK07102.1"/>
    <property type="match status" value="1"/>
</dbReference>
<dbReference type="GO" id="GO:0016491">
    <property type="term" value="F:oxidoreductase activity"/>
    <property type="evidence" value="ECO:0007669"/>
    <property type="project" value="UniProtKB-KW"/>
</dbReference>
<evidence type="ECO:0000313" key="4">
    <source>
        <dbReference type="Proteomes" id="UP000612362"/>
    </source>
</evidence>
<dbReference type="InterPro" id="IPR036291">
    <property type="entry name" value="NAD(P)-bd_dom_sf"/>
</dbReference>
<name>A0A8J3HXF6_9CHLR</name>
<dbReference type="Pfam" id="PF00106">
    <property type="entry name" value="adh_short"/>
    <property type="match status" value="1"/>
</dbReference>
<dbReference type="EMBL" id="BNJF01000001">
    <property type="protein sequence ID" value="GHO45524.1"/>
    <property type="molecule type" value="Genomic_DNA"/>
</dbReference>
<dbReference type="PRINTS" id="PR00081">
    <property type="entry name" value="GDHRDH"/>
</dbReference>
<keyword evidence="4" id="KW-1185">Reference proteome</keyword>
<dbReference type="InterPro" id="IPR002347">
    <property type="entry name" value="SDR_fam"/>
</dbReference>
<dbReference type="AlphaFoldDB" id="A0A8J3HXF6"/>
<comment type="similarity">
    <text evidence="1">Belongs to the short-chain dehydrogenases/reductases (SDR) family.</text>
</comment>
<dbReference type="SUPFAM" id="SSF51735">
    <property type="entry name" value="NAD(P)-binding Rossmann-fold domains"/>
    <property type="match status" value="1"/>
</dbReference>
<accession>A0A8J3HXF6</accession>
<proteinExistence type="inferred from homology"/>
<reference evidence="3" key="1">
    <citation type="submission" date="2020-10" db="EMBL/GenBank/DDBJ databases">
        <title>Taxonomic study of unclassified bacteria belonging to the class Ktedonobacteria.</title>
        <authorList>
            <person name="Yabe S."/>
            <person name="Wang C.M."/>
            <person name="Zheng Y."/>
            <person name="Sakai Y."/>
            <person name="Cavaletti L."/>
            <person name="Monciardini P."/>
            <person name="Donadio S."/>
        </authorList>
    </citation>
    <scope>NUCLEOTIDE SEQUENCE</scope>
    <source>
        <strain evidence="3">SOSP1-1</strain>
    </source>
</reference>
<dbReference type="Gene3D" id="3.40.50.720">
    <property type="entry name" value="NAD(P)-binding Rossmann-like Domain"/>
    <property type="match status" value="1"/>
</dbReference>
<sequence length="246" mass="26879">MAKILIIGATSAIAQETAKHFAADGADFFLVARSPEKMAAIASDLKVRGACRIETFELDASDLHRHQEMLDAALETLGELDMLLIAHGTLGSQKLCEESVVETLKELNTNFTSVISLLTIAANYFERRHRGVIAVISSVAGDRGRKSNYVYGTAKGAVSIFLQGLRNRLSASGVSVVTIKPGFVDTPMTAKIRKGLLFTKPGIVGEGVYQAMQQKKDVVYLPWFWASIMFVVKSIPERIYKRLSLG</sequence>
<evidence type="ECO:0000256" key="2">
    <source>
        <dbReference type="ARBA" id="ARBA00023002"/>
    </source>
</evidence>
<comment type="caution">
    <text evidence="3">The sequence shown here is derived from an EMBL/GenBank/DDBJ whole genome shotgun (WGS) entry which is preliminary data.</text>
</comment>
<protein>
    <submittedName>
        <fullName evidence="3">Short-chain dehydrogenase</fullName>
    </submittedName>
</protein>
<evidence type="ECO:0000256" key="1">
    <source>
        <dbReference type="ARBA" id="ARBA00006484"/>
    </source>
</evidence>
<gene>
    <name evidence="3" type="ORF">KSX_36870</name>
</gene>
<dbReference type="Proteomes" id="UP000612362">
    <property type="component" value="Unassembled WGS sequence"/>
</dbReference>
<dbReference type="PANTHER" id="PTHR43391:SF94">
    <property type="entry name" value="OXIDOREDUCTASE-RELATED"/>
    <property type="match status" value="1"/>
</dbReference>
<dbReference type="PROSITE" id="PS00061">
    <property type="entry name" value="ADH_SHORT"/>
    <property type="match status" value="1"/>
</dbReference>
<evidence type="ECO:0000313" key="3">
    <source>
        <dbReference type="EMBL" id="GHO45524.1"/>
    </source>
</evidence>
<keyword evidence="2" id="KW-0560">Oxidoreductase</keyword>
<organism evidence="3 4">
    <name type="scientific">Ktedonospora formicarum</name>
    <dbReference type="NCBI Taxonomy" id="2778364"/>
    <lineage>
        <taxon>Bacteria</taxon>
        <taxon>Bacillati</taxon>
        <taxon>Chloroflexota</taxon>
        <taxon>Ktedonobacteria</taxon>
        <taxon>Ktedonobacterales</taxon>
        <taxon>Ktedonobacteraceae</taxon>
        <taxon>Ktedonospora</taxon>
    </lineage>
</organism>
<dbReference type="InterPro" id="IPR020904">
    <property type="entry name" value="Sc_DH/Rdtase_CS"/>
</dbReference>